<evidence type="ECO:0000256" key="2">
    <source>
        <dbReference type="ARBA" id="ARBA00023002"/>
    </source>
</evidence>
<dbReference type="InterPro" id="IPR010102">
    <property type="entry name" value="Succ_semiAld_DH"/>
</dbReference>
<keyword evidence="5" id="KW-1185">Reference proteome</keyword>
<dbReference type="InterPro" id="IPR016163">
    <property type="entry name" value="Ald_DH_C"/>
</dbReference>
<dbReference type="Gene3D" id="3.40.605.10">
    <property type="entry name" value="Aldehyde Dehydrogenase, Chain A, domain 1"/>
    <property type="match status" value="1"/>
</dbReference>
<dbReference type="EMBL" id="FWWT01000014">
    <property type="protein sequence ID" value="SMB87840.1"/>
    <property type="molecule type" value="Genomic_DNA"/>
</dbReference>
<dbReference type="RefSeq" id="WP_084052762.1">
    <property type="nucleotide sequence ID" value="NZ_FWWT01000014.1"/>
</dbReference>
<dbReference type="PANTHER" id="PTHR43353:SF5">
    <property type="entry name" value="SUCCINATE-SEMIALDEHYDE DEHYDROGENASE, MITOCHONDRIAL"/>
    <property type="match status" value="1"/>
</dbReference>
<dbReference type="Pfam" id="PF00171">
    <property type="entry name" value="Aldedh"/>
    <property type="match status" value="1"/>
</dbReference>
<dbReference type="OrthoDB" id="9762913at2"/>
<evidence type="ECO:0000259" key="3">
    <source>
        <dbReference type="Pfam" id="PF00171"/>
    </source>
</evidence>
<proteinExistence type="inferred from homology"/>
<dbReference type="SUPFAM" id="SSF53720">
    <property type="entry name" value="ALDH-like"/>
    <property type="match status" value="1"/>
</dbReference>
<name>A0A1W1V3I2_DESTI</name>
<dbReference type="InterPro" id="IPR050740">
    <property type="entry name" value="Aldehyde_DH_Superfamily"/>
</dbReference>
<sequence length="479" mass="52000">MNYKMYIGGEWTESFNNEYFEVINPATGEIIGQVAKGGEAETKEAITAAHDAFKDWSSLPASQRSDVLNKWYNLIIENKEEIGKIMTLEQGKPVKEAIGEVLYGASFVQWYAEEAKRVYGETIPAATSDKRILVHKQPVGVIGAITPWNFPAAMITRKIAPALAAGCTAIVKPAFKTPLTAIKLFELLEQAGLPKGVANLVMGSANEIGTALMNDSRVRKITFTGSTEVGKKLIADAAKTVKNVSMELGGHAPLLVFEDADLDKAVEGSIASKFRNCGQVCVATNRIYVQESIKDKFIEKLVAKVKELKVGDGFSEDVDLGPMVNREGYQKVDEQVQSAVAMGAKIETGGTGSHKSDHEDAGYFYEPTVLSNITNNMHIMSDETFGPVVPVATFKTEEEALRFANDTNYGLAAYLFTENLSRGIRVSEGLEYGIVGLNDGRPSIAQAPFGGFKESGIGREGGHFGIKEFLEIKYISIGL</sequence>
<comment type="similarity">
    <text evidence="1">Belongs to the aldehyde dehydrogenase family.</text>
</comment>
<dbReference type="InterPro" id="IPR015590">
    <property type="entry name" value="Aldehyde_DH_dom"/>
</dbReference>
<dbReference type="GO" id="GO:0004777">
    <property type="term" value="F:succinate-semialdehyde dehydrogenase (NAD+) activity"/>
    <property type="evidence" value="ECO:0007669"/>
    <property type="project" value="TreeGrafter"/>
</dbReference>
<dbReference type="PANTHER" id="PTHR43353">
    <property type="entry name" value="SUCCINATE-SEMIALDEHYDE DEHYDROGENASE, MITOCHONDRIAL"/>
    <property type="match status" value="1"/>
</dbReference>
<dbReference type="AlphaFoldDB" id="A0A1W1V3I2"/>
<feature type="domain" description="Aldehyde dehydrogenase" evidence="3">
    <location>
        <begin position="11"/>
        <end position="475"/>
    </location>
</feature>
<gene>
    <name evidence="4" type="ORF">SAMN00017405_1782</name>
</gene>
<evidence type="ECO:0000256" key="1">
    <source>
        <dbReference type="ARBA" id="ARBA00009986"/>
    </source>
</evidence>
<dbReference type="InterPro" id="IPR016160">
    <property type="entry name" value="Ald_DH_CS_CYS"/>
</dbReference>
<keyword evidence="2" id="KW-0560">Oxidoreductase</keyword>
<dbReference type="Proteomes" id="UP000192731">
    <property type="component" value="Unassembled WGS sequence"/>
</dbReference>
<dbReference type="GO" id="GO:0009450">
    <property type="term" value="P:gamma-aminobutyric acid catabolic process"/>
    <property type="evidence" value="ECO:0007669"/>
    <property type="project" value="InterPro"/>
</dbReference>
<dbReference type="Gene3D" id="3.40.309.10">
    <property type="entry name" value="Aldehyde Dehydrogenase, Chain A, domain 2"/>
    <property type="match status" value="1"/>
</dbReference>
<dbReference type="FunFam" id="3.40.309.10:FF:000004">
    <property type="entry name" value="Succinate-semialdehyde dehydrogenase I"/>
    <property type="match status" value="1"/>
</dbReference>
<dbReference type="NCBIfam" id="TIGR01780">
    <property type="entry name" value="SSADH"/>
    <property type="match status" value="1"/>
</dbReference>
<dbReference type="FunFam" id="3.40.605.10:FF:000005">
    <property type="entry name" value="Succinate-semialdehyde dehydrogenase I"/>
    <property type="match status" value="1"/>
</dbReference>
<dbReference type="PROSITE" id="PS00070">
    <property type="entry name" value="ALDEHYDE_DEHYDR_CYS"/>
    <property type="match status" value="1"/>
</dbReference>
<evidence type="ECO:0000313" key="4">
    <source>
        <dbReference type="EMBL" id="SMB87840.1"/>
    </source>
</evidence>
<accession>A0A1W1V3I2</accession>
<dbReference type="CDD" id="cd07103">
    <property type="entry name" value="ALDH_F5_SSADH_GabD"/>
    <property type="match status" value="1"/>
</dbReference>
<dbReference type="InterPro" id="IPR016161">
    <property type="entry name" value="Ald_DH/histidinol_DH"/>
</dbReference>
<protein>
    <submittedName>
        <fullName evidence="4">Succinate semialdehyde dehydrogenase</fullName>
    </submittedName>
</protein>
<dbReference type="InterPro" id="IPR016162">
    <property type="entry name" value="Ald_DH_N"/>
</dbReference>
<organism evidence="4 5">
    <name type="scientific">Desulfonispora thiosulfatigenes DSM 11270</name>
    <dbReference type="NCBI Taxonomy" id="656914"/>
    <lineage>
        <taxon>Bacteria</taxon>
        <taxon>Bacillati</taxon>
        <taxon>Bacillota</taxon>
        <taxon>Clostridia</taxon>
        <taxon>Eubacteriales</taxon>
        <taxon>Peptococcaceae</taxon>
        <taxon>Desulfonispora</taxon>
    </lineage>
</organism>
<dbReference type="STRING" id="656914.SAMN00017405_1782"/>
<reference evidence="4 5" key="1">
    <citation type="submission" date="2017-04" db="EMBL/GenBank/DDBJ databases">
        <authorList>
            <person name="Afonso C.L."/>
            <person name="Miller P.J."/>
            <person name="Scott M.A."/>
            <person name="Spackman E."/>
            <person name="Goraichik I."/>
            <person name="Dimitrov K.M."/>
            <person name="Suarez D.L."/>
            <person name="Swayne D.E."/>
        </authorList>
    </citation>
    <scope>NUCLEOTIDE SEQUENCE [LARGE SCALE GENOMIC DNA]</scope>
    <source>
        <strain evidence="4 5">DSM 11270</strain>
    </source>
</reference>
<evidence type="ECO:0000313" key="5">
    <source>
        <dbReference type="Proteomes" id="UP000192731"/>
    </source>
</evidence>